<dbReference type="KEGG" id="btab:109037423"/>
<comment type="catalytic activity">
    <reaction evidence="1">
        <text>Hydrolysis of terminal, non-reducing (1-&gt;4)-linked alpha-D-glucose residues with release of alpha-D-glucose.</text>
        <dbReference type="EC" id="3.2.1.20"/>
    </reaction>
</comment>
<organism evidence="7 8">
    <name type="scientific">Bemisia tabaci</name>
    <name type="common">Sweetpotato whitefly</name>
    <name type="synonym">Aleurodes tabaci</name>
    <dbReference type="NCBI Taxonomy" id="7038"/>
    <lineage>
        <taxon>Eukaryota</taxon>
        <taxon>Metazoa</taxon>
        <taxon>Ecdysozoa</taxon>
        <taxon>Arthropoda</taxon>
        <taxon>Hexapoda</taxon>
        <taxon>Insecta</taxon>
        <taxon>Pterygota</taxon>
        <taxon>Neoptera</taxon>
        <taxon>Paraneoptera</taxon>
        <taxon>Hemiptera</taxon>
        <taxon>Sternorrhyncha</taxon>
        <taxon>Aleyrodoidea</taxon>
        <taxon>Aleyrodidae</taxon>
        <taxon>Aleyrodinae</taxon>
        <taxon>Bemisia</taxon>
    </lineage>
</organism>
<evidence type="ECO:0000256" key="1">
    <source>
        <dbReference type="ARBA" id="ARBA00001657"/>
    </source>
</evidence>
<feature type="domain" description="Glycosyl hydrolase family 13 catalytic" evidence="6">
    <location>
        <begin position="52"/>
        <end position="443"/>
    </location>
</feature>
<evidence type="ECO:0000256" key="5">
    <source>
        <dbReference type="ARBA" id="ARBA00023295"/>
    </source>
</evidence>
<keyword evidence="4" id="KW-0325">Glycoprotein</keyword>
<evidence type="ECO:0000313" key="8">
    <source>
        <dbReference type="Proteomes" id="UP001152759"/>
    </source>
</evidence>
<dbReference type="FunFam" id="3.90.400.10:FF:000001">
    <property type="entry name" value="Maltase A3, isoform A"/>
    <property type="match status" value="1"/>
</dbReference>
<dbReference type="GO" id="GO:0004558">
    <property type="term" value="F:alpha-1,4-glucosidase activity"/>
    <property type="evidence" value="ECO:0007669"/>
    <property type="project" value="UniProtKB-EC"/>
</dbReference>
<evidence type="ECO:0000256" key="3">
    <source>
        <dbReference type="ARBA" id="ARBA00012741"/>
    </source>
</evidence>
<dbReference type="InterPro" id="IPR017853">
    <property type="entry name" value="GH"/>
</dbReference>
<dbReference type="EC" id="3.2.1.20" evidence="3"/>
<proteinExistence type="inferred from homology"/>
<accession>A0A9P0AFT6</accession>
<dbReference type="PANTHER" id="PTHR10357">
    <property type="entry name" value="ALPHA-AMYLASE FAMILY MEMBER"/>
    <property type="match status" value="1"/>
</dbReference>
<gene>
    <name evidence="7" type="ORF">BEMITA_LOCUS9011</name>
</gene>
<dbReference type="GO" id="GO:0005975">
    <property type="term" value="P:carbohydrate metabolic process"/>
    <property type="evidence" value="ECO:0007669"/>
    <property type="project" value="InterPro"/>
</dbReference>
<evidence type="ECO:0000256" key="2">
    <source>
        <dbReference type="ARBA" id="ARBA00008061"/>
    </source>
</evidence>
<dbReference type="EMBL" id="OU963866">
    <property type="protein sequence ID" value="CAH0390269.1"/>
    <property type="molecule type" value="Genomic_DNA"/>
</dbReference>
<dbReference type="Gene3D" id="2.60.40.1180">
    <property type="entry name" value="Golgi alpha-mannosidase II"/>
    <property type="match status" value="1"/>
</dbReference>
<sequence>MIVLNYFIIDLYYKMHKFTLFLAIFGYVLDFSEVFALKYPPLDWWQKGVFYQIYPRSFKDSNADGIGDLRGVAEKVWYLKDIGITAVWLNPIFESPLVDFGYDISNYTRIDPDFGTVEDLEYLKDALHRGGIKLLLDFVPNHTSDRHLWFRKSVAREEPYTNFYVWKDGKVVNGQRLPPNNWRSQFAGSAWTWNEERQQYFYHQFHTKQPDLNYNCKELVREMISTLKFWLDRGVDGFRMDAVTYMYEDPNWADEELLNSNLDPEDYWSYNHSATMDQPQTYRMITTFREILDGYTRKDGQTRVMLTEAYTSLDKTMQYYKFGDKPGAHMPFNFLFITVIDGMSPAKEYQKVIQAWMRNMPEGGWANWVISNHDNHRLASRYGTDLVDGLNMMGLLLPGSGITYYGDEIGMEDTNVRFDEGVDPQACDLGPEKYGLYTRDPERTPFQWDTSLNAGFSASLKTWLPINSNYWRLNLKAQIHSEGNSHYKVYKRLMDLRKTDTMMYGSLETHVLSKWVFSFARHLNGTDTYVIVINLGSETAPIDLSAFMSDLPEKMKVHTGSINSRHMPGENVNTAEFFLRPKASLILTTASEVPSPGYKNPSAAATSSLSTALALFSLFLYCKYSL</sequence>
<dbReference type="Pfam" id="PF00128">
    <property type="entry name" value="Alpha-amylase"/>
    <property type="match status" value="1"/>
</dbReference>
<dbReference type="AlphaFoldDB" id="A0A9P0AFT6"/>
<dbReference type="Proteomes" id="UP001152759">
    <property type="component" value="Chromosome 5"/>
</dbReference>
<dbReference type="Gene3D" id="3.20.20.80">
    <property type="entry name" value="Glycosidases"/>
    <property type="match status" value="1"/>
</dbReference>
<dbReference type="InterPro" id="IPR013780">
    <property type="entry name" value="Glyco_hydro_b"/>
</dbReference>
<dbReference type="InterPro" id="IPR045857">
    <property type="entry name" value="O16G_dom_2"/>
</dbReference>
<keyword evidence="5" id="KW-0378">Hydrolase</keyword>
<dbReference type="PANTHER" id="PTHR10357:SF179">
    <property type="entry name" value="NEUTRAL AND BASIC AMINO ACID TRANSPORT PROTEIN RBAT"/>
    <property type="match status" value="1"/>
</dbReference>
<protein>
    <recommendedName>
        <fullName evidence="3">alpha-glucosidase</fullName>
        <ecNumber evidence="3">3.2.1.20</ecNumber>
    </recommendedName>
</protein>
<dbReference type="CDD" id="cd11328">
    <property type="entry name" value="AmyAc_maltase"/>
    <property type="match status" value="1"/>
</dbReference>
<name>A0A9P0AFT6_BEMTA</name>
<keyword evidence="8" id="KW-1185">Reference proteome</keyword>
<dbReference type="SMART" id="SM00642">
    <property type="entry name" value="Aamy"/>
    <property type="match status" value="1"/>
</dbReference>
<evidence type="ECO:0000259" key="6">
    <source>
        <dbReference type="SMART" id="SM00642"/>
    </source>
</evidence>
<evidence type="ECO:0000313" key="7">
    <source>
        <dbReference type="EMBL" id="CAH0390269.1"/>
    </source>
</evidence>
<reference evidence="7" key="1">
    <citation type="submission" date="2021-12" db="EMBL/GenBank/DDBJ databases">
        <authorList>
            <person name="King R."/>
        </authorList>
    </citation>
    <scope>NUCLEOTIDE SEQUENCE</scope>
</reference>
<dbReference type="SUPFAM" id="SSF51445">
    <property type="entry name" value="(Trans)glycosidases"/>
    <property type="match status" value="1"/>
</dbReference>
<comment type="similarity">
    <text evidence="2">Belongs to the glycosyl hydrolase 13 family.</text>
</comment>
<dbReference type="Gene3D" id="3.90.400.10">
    <property type="entry name" value="Oligo-1,6-glucosidase, Domain 2"/>
    <property type="match status" value="1"/>
</dbReference>
<keyword evidence="5" id="KW-0326">Glycosidase</keyword>
<evidence type="ECO:0000256" key="4">
    <source>
        <dbReference type="ARBA" id="ARBA00023180"/>
    </source>
</evidence>
<dbReference type="InterPro" id="IPR006047">
    <property type="entry name" value="GH13_cat_dom"/>
</dbReference>